<reference evidence="2 3" key="1">
    <citation type="journal article" date="2019" name="Int. J. Syst. Evol. Microbiol.">
        <title>Faecalibacillus intestinalis gen. nov., sp. nov. and Faecalibacillus faecis sp. nov., isolated from human faeces.</title>
        <authorList>
            <person name="Seo B."/>
            <person name="Jeon K."/>
            <person name="Baek I."/>
            <person name="Lee Y.M."/>
            <person name="Baek K."/>
            <person name="Ko G."/>
        </authorList>
    </citation>
    <scope>NUCLEOTIDE SEQUENCE [LARGE SCALE GENOMIC DNA]</scope>
    <source>
        <strain evidence="2 3">SNUG30099</strain>
    </source>
</reference>
<dbReference type="InterPro" id="IPR045584">
    <property type="entry name" value="Pilin-like"/>
</dbReference>
<dbReference type="NCBIfam" id="TIGR02532">
    <property type="entry name" value="IV_pilin_GFxxxE"/>
    <property type="match status" value="1"/>
</dbReference>
<organism evidence="2 3">
    <name type="scientific">Faecalibacillus intestinalis</name>
    <dbReference type="NCBI Taxonomy" id="1982626"/>
    <lineage>
        <taxon>Bacteria</taxon>
        <taxon>Bacillati</taxon>
        <taxon>Bacillota</taxon>
        <taxon>Erysipelotrichia</taxon>
        <taxon>Erysipelotrichales</taxon>
        <taxon>Coprobacillaceae</taxon>
        <taxon>Faecalibacillus</taxon>
    </lineage>
</organism>
<sequence>MKRKNKGFTLVEIIVVLLIIAILAAIAIPACQGYLEESRESRDLINVRAACTDIIAMGKTGYKTDIVREVELTQKKDDWQAFDSVTIAGITHKKSDPDTDNWKGIPKAGGVCEISYNKEKNTVVFNWKGSKTEESTIDFSSNLHSALNNSGLLENDLKNRDFFEIDSKCDGSTMVPELNKQIENKSLLNHGTWAYYGNAKKGKESERYLFWTSIDTDKINANTQIPVIISTADGKFYISSSTTARKRKDSAHKPYIAIAPTGKSGSSQYKSYIDGKKQYNTLEEAYKAYADVVKNDYSNYKDTLPQ</sequence>
<proteinExistence type="predicted"/>
<keyword evidence="3" id="KW-1185">Reference proteome</keyword>
<protein>
    <submittedName>
        <fullName evidence="2">Prepilin-type cleavage/methylation domain-containing protein</fullName>
    </submittedName>
</protein>
<dbReference type="SUPFAM" id="SSF54523">
    <property type="entry name" value="Pili subunits"/>
    <property type="match status" value="1"/>
</dbReference>
<dbReference type="Gene3D" id="3.30.700.10">
    <property type="entry name" value="Glycoprotein, Type 4 Pilin"/>
    <property type="match status" value="1"/>
</dbReference>
<dbReference type="PROSITE" id="PS00409">
    <property type="entry name" value="PROKAR_NTER_METHYL"/>
    <property type="match status" value="1"/>
</dbReference>
<keyword evidence="1" id="KW-1133">Transmembrane helix</keyword>
<keyword evidence="1" id="KW-0472">Membrane</keyword>
<name>A0A2T3G4H2_9FIRM</name>
<dbReference type="RefSeq" id="WP_107029570.1">
    <property type="nucleotide sequence ID" value="NZ_DBGCSN010000400.1"/>
</dbReference>
<evidence type="ECO:0000313" key="2">
    <source>
        <dbReference type="EMBL" id="PST42408.1"/>
    </source>
</evidence>
<dbReference type="Pfam" id="PF07963">
    <property type="entry name" value="N_methyl"/>
    <property type="match status" value="1"/>
</dbReference>
<evidence type="ECO:0000256" key="1">
    <source>
        <dbReference type="SAM" id="Phobius"/>
    </source>
</evidence>
<comment type="caution">
    <text evidence="2">The sequence shown here is derived from an EMBL/GenBank/DDBJ whole genome shotgun (WGS) entry which is preliminary data.</text>
</comment>
<accession>A0A2T3G4H2</accession>
<dbReference type="InterPro" id="IPR012902">
    <property type="entry name" value="N_methyl_site"/>
</dbReference>
<evidence type="ECO:0000313" key="3">
    <source>
        <dbReference type="Proteomes" id="UP000240974"/>
    </source>
</evidence>
<dbReference type="AlphaFoldDB" id="A0A2T3G4H2"/>
<keyword evidence="1" id="KW-0812">Transmembrane</keyword>
<dbReference type="EMBL" id="PYLQ01000005">
    <property type="protein sequence ID" value="PST42408.1"/>
    <property type="molecule type" value="Genomic_DNA"/>
</dbReference>
<gene>
    <name evidence="2" type="ORF">C7U54_05515</name>
</gene>
<dbReference type="Proteomes" id="UP000240974">
    <property type="component" value="Unassembled WGS sequence"/>
</dbReference>
<feature type="transmembrane region" description="Helical" evidence="1">
    <location>
        <begin position="7"/>
        <end position="28"/>
    </location>
</feature>